<gene>
    <name evidence="2" type="ORF">DPMN_054780</name>
</gene>
<organism evidence="2 3">
    <name type="scientific">Dreissena polymorpha</name>
    <name type="common">Zebra mussel</name>
    <name type="synonym">Mytilus polymorpha</name>
    <dbReference type="NCBI Taxonomy" id="45954"/>
    <lineage>
        <taxon>Eukaryota</taxon>
        <taxon>Metazoa</taxon>
        <taxon>Spiralia</taxon>
        <taxon>Lophotrochozoa</taxon>
        <taxon>Mollusca</taxon>
        <taxon>Bivalvia</taxon>
        <taxon>Autobranchia</taxon>
        <taxon>Heteroconchia</taxon>
        <taxon>Euheterodonta</taxon>
        <taxon>Imparidentia</taxon>
        <taxon>Neoheterodontei</taxon>
        <taxon>Myida</taxon>
        <taxon>Dreissenoidea</taxon>
        <taxon>Dreissenidae</taxon>
        <taxon>Dreissena</taxon>
    </lineage>
</organism>
<evidence type="ECO:0000313" key="2">
    <source>
        <dbReference type="EMBL" id="KAH3728818.1"/>
    </source>
</evidence>
<feature type="compositionally biased region" description="Pro residues" evidence="1">
    <location>
        <begin position="30"/>
        <end position="53"/>
    </location>
</feature>
<dbReference type="AlphaFoldDB" id="A0A9D4HTE3"/>
<accession>A0A9D4HTE3</accession>
<evidence type="ECO:0000313" key="3">
    <source>
        <dbReference type="Proteomes" id="UP000828390"/>
    </source>
</evidence>
<comment type="caution">
    <text evidence="2">The sequence shown here is derived from an EMBL/GenBank/DDBJ whole genome shotgun (WGS) entry which is preliminary data.</text>
</comment>
<feature type="compositionally biased region" description="Polar residues" evidence="1">
    <location>
        <begin position="1"/>
        <end position="10"/>
    </location>
</feature>
<evidence type="ECO:0000256" key="1">
    <source>
        <dbReference type="SAM" id="MobiDB-lite"/>
    </source>
</evidence>
<reference evidence="2" key="1">
    <citation type="journal article" date="2019" name="bioRxiv">
        <title>The Genome of the Zebra Mussel, Dreissena polymorpha: A Resource for Invasive Species Research.</title>
        <authorList>
            <person name="McCartney M.A."/>
            <person name="Auch B."/>
            <person name="Kono T."/>
            <person name="Mallez S."/>
            <person name="Zhang Y."/>
            <person name="Obille A."/>
            <person name="Becker A."/>
            <person name="Abrahante J.E."/>
            <person name="Garbe J."/>
            <person name="Badalamenti J.P."/>
            <person name="Herman A."/>
            <person name="Mangelson H."/>
            <person name="Liachko I."/>
            <person name="Sullivan S."/>
            <person name="Sone E.D."/>
            <person name="Koren S."/>
            <person name="Silverstein K.A.T."/>
            <person name="Beckman K.B."/>
            <person name="Gohl D.M."/>
        </authorList>
    </citation>
    <scope>NUCLEOTIDE SEQUENCE</scope>
    <source>
        <strain evidence="2">Duluth1</strain>
        <tissue evidence="2">Whole animal</tissue>
    </source>
</reference>
<dbReference type="EMBL" id="JAIWYP010000012">
    <property type="protein sequence ID" value="KAH3728818.1"/>
    <property type="molecule type" value="Genomic_DNA"/>
</dbReference>
<protein>
    <submittedName>
        <fullName evidence="2">Uncharacterized protein</fullName>
    </submittedName>
</protein>
<sequence length="71" mass="7748">MFGSLTPTDVTENDVIGSESGRCRSVSNVPLPPLSPYHPPRTPTPHPPPSLPPLPPLPIVNTYVVLFRCKY</sequence>
<feature type="region of interest" description="Disordered" evidence="1">
    <location>
        <begin position="1"/>
        <end position="53"/>
    </location>
</feature>
<keyword evidence="3" id="KW-1185">Reference proteome</keyword>
<name>A0A9D4HTE3_DREPO</name>
<proteinExistence type="predicted"/>
<dbReference type="Proteomes" id="UP000828390">
    <property type="component" value="Unassembled WGS sequence"/>
</dbReference>
<reference evidence="2" key="2">
    <citation type="submission" date="2020-11" db="EMBL/GenBank/DDBJ databases">
        <authorList>
            <person name="McCartney M.A."/>
            <person name="Auch B."/>
            <person name="Kono T."/>
            <person name="Mallez S."/>
            <person name="Becker A."/>
            <person name="Gohl D.M."/>
            <person name="Silverstein K.A.T."/>
            <person name="Koren S."/>
            <person name="Bechman K.B."/>
            <person name="Herman A."/>
            <person name="Abrahante J.E."/>
            <person name="Garbe J."/>
        </authorList>
    </citation>
    <scope>NUCLEOTIDE SEQUENCE</scope>
    <source>
        <strain evidence="2">Duluth1</strain>
        <tissue evidence="2">Whole animal</tissue>
    </source>
</reference>